<dbReference type="AlphaFoldDB" id="A0A834HKC2"/>
<reference evidence="1" key="1">
    <citation type="submission" date="2020-08" db="EMBL/GenBank/DDBJ databases">
        <title>Genome sequencing and assembly of the red palm weevil Rhynchophorus ferrugineus.</title>
        <authorList>
            <person name="Dias G.B."/>
            <person name="Bergman C.M."/>
            <person name="Manee M."/>
        </authorList>
    </citation>
    <scope>NUCLEOTIDE SEQUENCE</scope>
    <source>
        <strain evidence="1">AA-2017</strain>
        <tissue evidence="1">Whole larva</tissue>
    </source>
</reference>
<dbReference type="EMBL" id="JAACXV010023697">
    <property type="protein sequence ID" value="KAF7262863.1"/>
    <property type="molecule type" value="Genomic_DNA"/>
</dbReference>
<evidence type="ECO:0000313" key="1">
    <source>
        <dbReference type="EMBL" id="KAF7262863.1"/>
    </source>
</evidence>
<protein>
    <submittedName>
        <fullName evidence="1">Uncharacterized protein</fullName>
    </submittedName>
</protein>
<sequence length="112" mass="12893">MKGLFYWISMQCSGATNIRYSFRLLVAEEMLTDHPTPFPPRSFLFDPLTQRLGAFSICLCHPRKLNINTGRREYGRRVESVSSPPTTTRKTRSRFILHLFVAHLIYGTRSGA</sequence>
<proteinExistence type="predicted"/>
<name>A0A834HKC2_RHYFE</name>
<keyword evidence="2" id="KW-1185">Reference proteome</keyword>
<organism evidence="1 2">
    <name type="scientific">Rhynchophorus ferrugineus</name>
    <name type="common">Red palm weevil</name>
    <name type="synonym">Curculio ferrugineus</name>
    <dbReference type="NCBI Taxonomy" id="354439"/>
    <lineage>
        <taxon>Eukaryota</taxon>
        <taxon>Metazoa</taxon>
        <taxon>Ecdysozoa</taxon>
        <taxon>Arthropoda</taxon>
        <taxon>Hexapoda</taxon>
        <taxon>Insecta</taxon>
        <taxon>Pterygota</taxon>
        <taxon>Neoptera</taxon>
        <taxon>Endopterygota</taxon>
        <taxon>Coleoptera</taxon>
        <taxon>Polyphaga</taxon>
        <taxon>Cucujiformia</taxon>
        <taxon>Curculionidae</taxon>
        <taxon>Dryophthorinae</taxon>
        <taxon>Rhynchophorus</taxon>
    </lineage>
</organism>
<accession>A0A834HKC2</accession>
<gene>
    <name evidence="1" type="ORF">GWI33_003956</name>
</gene>
<dbReference type="Proteomes" id="UP000625711">
    <property type="component" value="Unassembled WGS sequence"/>
</dbReference>
<evidence type="ECO:0000313" key="2">
    <source>
        <dbReference type="Proteomes" id="UP000625711"/>
    </source>
</evidence>
<comment type="caution">
    <text evidence="1">The sequence shown here is derived from an EMBL/GenBank/DDBJ whole genome shotgun (WGS) entry which is preliminary data.</text>
</comment>